<dbReference type="Proteomes" id="UP000807306">
    <property type="component" value="Unassembled WGS sequence"/>
</dbReference>
<feature type="compositionally biased region" description="Basic and acidic residues" evidence="1">
    <location>
        <begin position="93"/>
        <end position="108"/>
    </location>
</feature>
<sequence length="123" mass="14165">MLESLKPHAEKSQAFKSTRYLNHGDALSLAKTIADGQEQRNAMKINKHRHGPIETQRRERETASLASRDKMRSVKAALAARRTQAKREKSRNRRDDFKAKAQSREDGRKIRRVAFHSLSPTKM</sequence>
<protein>
    <submittedName>
        <fullName evidence="2">Uncharacterized protein</fullName>
    </submittedName>
</protein>
<accession>A0A9P6EG37</accession>
<reference evidence="2" key="1">
    <citation type="submission" date="2020-11" db="EMBL/GenBank/DDBJ databases">
        <authorList>
            <consortium name="DOE Joint Genome Institute"/>
            <person name="Ahrendt S."/>
            <person name="Riley R."/>
            <person name="Andreopoulos W."/>
            <person name="Labutti K."/>
            <person name="Pangilinan J."/>
            <person name="Ruiz-Duenas F.J."/>
            <person name="Barrasa J.M."/>
            <person name="Sanchez-Garcia M."/>
            <person name="Camarero S."/>
            <person name="Miyauchi S."/>
            <person name="Serrano A."/>
            <person name="Linde D."/>
            <person name="Babiker R."/>
            <person name="Drula E."/>
            <person name="Ayuso-Fernandez I."/>
            <person name="Pacheco R."/>
            <person name="Padilla G."/>
            <person name="Ferreira P."/>
            <person name="Barriuso J."/>
            <person name="Kellner H."/>
            <person name="Castanera R."/>
            <person name="Alfaro M."/>
            <person name="Ramirez L."/>
            <person name="Pisabarro A.G."/>
            <person name="Kuo A."/>
            <person name="Tritt A."/>
            <person name="Lipzen A."/>
            <person name="He G."/>
            <person name="Yan M."/>
            <person name="Ng V."/>
            <person name="Cullen D."/>
            <person name="Martin F."/>
            <person name="Rosso M.-N."/>
            <person name="Henrissat B."/>
            <person name="Hibbett D."/>
            <person name="Martinez A.T."/>
            <person name="Grigoriev I.V."/>
        </authorList>
    </citation>
    <scope>NUCLEOTIDE SEQUENCE</scope>
    <source>
        <strain evidence="2">CBS 506.95</strain>
    </source>
</reference>
<dbReference type="OrthoDB" id="2620452at2759"/>
<evidence type="ECO:0000313" key="2">
    <source>
        <dbReference type="EMBL" id="KAF9528268.1"/>
    </source>
</evidence>
<organism evidence="2 3">
    <name type="scientific">Crepidotus variabilis</name>
    <dbReference type="NCBI Taxonomy" id="179855"/>
    <lineage>
        <taxon>Eukaryota</taxon>
        <taxon>Fungi</taxon>
        <taxon>Dikarya</taxon>
        <taxon>Basidiomycota</taxon>
        <taxon>Agaricomycotina</taxon>
        <taxon>Agaricomycetes</taxon>
        <taxon>Agaricomycetidae</taxon>
        <taxon>Agaricales</taxon>
        <taxon>Agaricineae</taxon>
        <taxon>Crepidotaceae</taxon>
        <taxon>Crepidotus</taxon>
    </lineage>
</organism>
<gene>
    <name evidence="2" type="ORF">CPB83DRAFT_854739</name>
</gene>
<feature type="region of interest" description="Disordered" evidence="1">
    <location>
        <begin position="45"/>
        <end position="123"/>
    </location>
</feature>
<keyword evidence="3" id="KW-1185">Reference proteome</keyword>
<comment type="caution">
    <text evidence="2">The sequence shown here is derived from an EMBL/GenBank/DDBJ whole genome shotgun (WGS) entry which is preliminary data.</text>
</comment>
<evidence type="ECO:0000313" key="3">
    <source>
        <dbReference type="Proteomes" id="UP000807306"/>
    </source>
</evidence>
<dbReference type="EMBL" id="MU157854">
    <property type="protein sequence ID" value="KAF9528268.1"/>
    <property type="molecule type" value="Genomic_DNA"/>
</dbReference>
<evidence type="ECO:0000256" key="1">
    <source>
        <dbReference type="SAM" id="MobiDB-lite"/>
    </source>
</evidence>
<dbReference type="AlphaFoldDB" id="A0A9P6EG37"/>
<proteinExistence type="predicted"/>
<feature type="compositionally biased region" description="Basic and acidic residues" evidence="1">
    <location>
        <begin position="51"/>
        <end position="72"/>
    </location>
</feature>
<name>A0A9P6EG37_9AGAR</name>